<sequence length="430" mass="45725">MASMQPAMAQGSAYISMQPRTTTSSAFAATPVRESAPSAYPVGTRELTATTASTGAPVIVTRLVSQNSFGSLPRYPQVVGATPGQAYAMPEAYAVSATSGNISEKATVYTSPPIGTMDVNDAMKATPVWSRTFGATSMQLQGEEVDRQLVVGKDARIMELTQQLQACNENAARLSDELEKARGEVARLTVELKQERFAREQAEAAAEAGGQNITPTASASGFTKRDVGAKPGGANARSVSASRRGREVREIMENKDDSAAAERPMTAAERREAQAAERRAAIAERRALAEEAAAARRAAAAEVAAERRAAAEAAQDMGAVGRSLSTKSRSKESPPGTSRPASAKGDEVDARLLDYVARSQCSLQFKRLNRGFYAFKRADEPGPIPADRTIEISIVNGKLMVKMEPSSHDPGWNNGKAGPIERFVLKMGEL</sequence>
<dbReference type="EMBL" id="HBGQ01007896">
    <property type="protein sequence ID" value="CAD9368778.1"/>
    <property type="molecule type" value="Transcribed_RNA"/>
</dbReference>
<feature type="region of interest" description="Disordered" evidence="2">
    <location>
        <begin position="314"/>
        <end position="345"/>
    </location>
</feature>
<evidence type="ECO:0000256" key="2">
    <source>
        <dbReference type="SAM" id="MobiDB-lite"/>
    </source>
</evidence>
<accession>A0A7S2AIG0</accession>
<dbReference type="AlphaFoldDB" id="A0A7S2AIG0"/>
<proteinExistence type="predicted"/>
<feature type="coiled-coil region" evidence="1">
    <location>
        <begin position="157"/>
        <end position="191"/>
    </location>
</feature>
<feature type="compositionally biased region" description="Basic and acidic residues" evidence="2">
    <location>
        <begin position="244"/>
        <end position="260"/>
    </location>
</feature>
<protein>
    <submittedName>
        <fullName evidence="3">Uncharacterized protein</fullName>
    </submittedName>
</protein>
<name>A0A7S2AIG0_9DINO</name>
<feature type="compositionally biased region" description="Polar residues" evidence="2">
    <location>
        <begin position="211"/>
        <end position="221"/>
    </location>
</feature>
<evidence type="ECO:0000256" key="1">
    <source>
        <dbReference type="SAM" id="Coils"/>
    </source>
</evidence>
<organism evidence="3">
    <name type="scientific">Alexandrium andersonii</name>
    <dbReference type="NCBI Taxonomy" id="327968"/>
    <lineage>
        <taxon>Eukaryota</taxon>
        <taxon>Sar</taxon>
        <taxon>Alveolata</taxon>
        <taxon>Dinophyceae</taxon>
        <taxon>Gonyaulacales</taxon>
        <taxon>Pyrocystaceae</taxon>
        <taxon>Alexandrium</taxon>
    </lineage>
</organism>
<gene>
    <name evidence="3" type="ORF">AAND1436_LOCUS3913</name>
</gene>
<feature type="region of interest" description="Disordered" evidence="2">
    <location>
        <begin position="201"/>
        <end position="276"/>
    </location>
</feature>
<evidence type="ECO:0000313" key="3">
    <source>
        <dbReference type="EMBL" id="CAD9368778.1"/>
    </source>
</evidence>
<keyword evidence="1" id="KW-0175">Coiled coil</keyword>
<reference evidence="3" key="1">
    <citation type="submission" date="2021-01" db="EMBL/GenBank/DDBJ databases">
        <authorList>
            <person name="Corre E."/>
            <person name="Pelletier E."/>
            <person name="Niang G."/>
            <person name="Scheremetjew M."/>
            <person name="Finn R."/>
            <person name="Kale V."/>
            <person name="Holt S."/>
            <person name="Cochrane G."/>
            <person name="Meng A."/>
            <person name="Brown T."/>
            <person name="Cohen L."/>
        </authorList>
    </citation>
    <scope>NUCLEOTIDE SEQUENCE</scope>
    <source>
        <strain evidence="3">CCMP2222</strain>
    </source>
</reference>